<dbReference type="GO" id="GO:0034993">
    <property type="term" value="C:meiotic nuclear membrane microtubule tethering complex"/>
    <property type="evidence" value="ECO:0007669"/>
    <property type="project" value="InterPro"/>
</dbReference>
<keyword evidence="5" id="KW-1185">Reference proteome</keyword>
<keyword evidence="3" id="KW-0812">Transmembrane</keyword>
<dbReference type="EMBL" id="JAUPFM010000006">
    <property type="protein sequence ID" value="KAK2849040.1"/>
    <property type="molecule type" value="Genomic_DNA"/>
</dbReference>
<dbReference type="GO" id="GO:0005640">
    <property type="term" value="C:nuclear outer membrane"/>
    <property type="evidence" value="ECO:0007669"/>
    <property type="project" value="TreeGrafter"/>
</dbReference>
<evidence type="ECO:0000256" key="3">
    <source>
        <dbReference type="SAM" id="Phobius"/>
    </source>
</evidence>
<accession>A0AA88N1H2</accession>
<feature type="region of interest" description="Disordered" evidence="2">
    <location>
        <begin position="68"/>
        <end position="90"/>
    </location>
</feature>
<reference evidence="4" key="1">
    <citation type="submission" date="2023-07" db="EMBL/GenBank/DDBJ databases">
        <title>Chromosome-level Genome Assembly of Striped Snakehead (Channa striata).</title>
        <authorList>
            <person name="Liu H."/>
        </authorList>
    </citation>
    <scope>NUCLEOTIDE SEQUENCE</scope>
    <source>
        <strain evidence="4">Gz</strain>
        <tissue evidence="4">Muscle</tissue>
    </source>
</reference>
<evidence type="ECO:0000313" key="5">
    <source>
        <dbReference type="Proteomes" id="UP001187415"/>
    </source>
</evidence>
<dbReference type="GO" id="GO:0051225">
    <property type="term" value="P:spindle assembly"/>
    <property type="evidence" value="ECO:0007669"/>
    <property type="project" value="TreeGrafter"/>
</dbReference>
<feature type="coiled-coil region" evidence="1">
    <location>
        <begin position="158"/>
        <end position="206"/>
    </location>
</feature>
<comment type="caution">
    <text evidence="4">The sequence shown here is derived from an EMBL/GenBank/DDBJ whole genome shotgun (WGS) entry which is preliminary data.</text>
</comment>
<dbReference type="GO" id="GO:0000800">
    <property type="term" value="C:lateral element"/>
    <property type="evidence" value="ECO:0007669"/>
    <property type="project" value="TreeGrafter"/>
</dbReference>
<dbReference type="GO" id="GO:0007129">
    <property type="term" value="P:homologous chromosome pairing at meiosis"/>
    <property type="evidence" value="ECO:0007669"/>
    <property type="project" value="TreeGrafter"/>
</dbReference>
<evidence type="ECO:0000313" key="4">
    <source>
        <dbReference type="EMBL" id="KAK2849040.1"/>
    </source>
</evidence>
<evidence type="ECO:0000256" key="2">
    <source>
        <dbReference type="SAM" id="MobiDB-lite"/>
    </source>
</evidence>
<dbReference type="PANTHER" id="PTHR47300">
    <property type="entry name" value="PROTEIN KASH5"/>
    <property type="match status" value="1"/>
</dbReference>
<dbReference type="GO" id="GO:0090619">
    <property type="term" value="C:meiotic spindle pole"/>
    <property type="evidence" value="ECO:0007669"/>
    <property type="project" value="TreeGrafter"/>
</dbReference>
<name>A0AA88N1H2_CHASR</name>
<proteinExistence type="predicted"/>
<dbReference type="InterPro" id="IPR028170">
    <property type="entry name" value="KASH5"/>
</dbReference>
<sequence length="336" mass="39032">MEISEENMTQTEILEKMTELEYSLRQQRNLNAEMRHWLDIADDDIAQLRSENAALKKKVKDQVKTINLPEQGGTEPCQSPLANDLDAKRKSEKHIQRLEKESTKMKEQNKKLSAELKGLKLEREWDKINLSKSKFVAQAFEQCMEEARAGLLHMDEVIHQKNVKIKHLEETVEEYSNMTKELQLTNQELRKQLEEAQDEAIFNALNGRMEKEEGLLTSPLSFAEEMKLLASSLEVETSMSHYICVRHRETIDEEVMQHESLERDLQNRRCAGILETSLHRAVLFIFFIFIFTLLAFVASAGDARNYDLFSIETLWNSAYLLLQPYWSVHYGALPPV</sequence>
<gene>
    <name evidence="4" type="ORF">Q5P01_008874</name>
</gene>
<dbReference type="GO" id="GO:0007015">
    <property type="term" value="P:actin filament organization"/>
    <property type="evidence" value="ECO:0007669"/>
    <property type="project" value="TreeGrafter"/>
</dbReference>
<dbReference type="Proteomes" id="UP001187415">
    <property type="component" value="Unassembled WGS sequence"/>
</dbReference>
<dbReference type="AlphaFoldDB" id="A0AA88N1H2"/>
<organism evidence="4 5">
    <name type="scientific">Channa striata</name>
    <name type="common">Snakehead murrel</name>
    <name type="synonym">Ophicephalus striatus</name>
    <dbReference type="NCBI Taxonomy" id="64152"/>
    <lineage>
        <taxon>Eukaryota</taxon>
        <taxon>Metazoa</taxon>
        <taxon>Chordata</taxon>
        <taxon>Craniata</taxon>
        <taxon>Vertebrata</taxon>
        <taxon>Euteleostomi</taxon>
        <taxon>Actinopterygii</taxon>
        <taxon>Neopterygii</taxon>
        <taxon>Teleostei</taxon>
        <taxon>Neoteleostei</taxon>
        <taxon>Acanthomorphata</taxon>
        <taxon>Anabantaria</taxon>
        <taxon>Anabantiformes</taxon>
        <taxon>Channoidei</taxon>
        <taxon>Channidae</taxon>
        <taxon>Channa</taxon>
    </lineage>
</organism>
<dbReference type="GO" id="GO:0034397">
    <property type="term" value="P:telomere localization"/>
    <property type="evidence" value="ECO:0007669"/>
    <property type="project" value="InterPro"/>
</dbReference>
<keyword evidence="3" id="KW-0472">Membrane</keyword>
<dbReference type="GO" id="GO:0051653">
    <property type="term" value="P:spindle localization"/>
    <property type="evidence" value="ECO:0007669"/>
    <property type="project" value="TreeGrafter"/>
</dbReference>
<dbReference type="GO" id="GO:0070840">
    <property type="term" value="F:dynein complex binding"/>
    <property type="evidence" value="ECO:0007669"/>
    <property type="project" value="TreeGrafter"/>
</dbReference>
<dbReference type="GO" id="GO:0090220">
    <property type="term" value="P:chromosome localization to nuclear envelope involved in homologous chromosome segregation"/>
    <property type="evidence" value="ECO:0007669"/>
    <property type="project" value="TreeGrafter"/>
</dbReference>
<protein>
    <submittedName>
        <fullName evidence="4">Uncharacterized protein</fullName>
    </submittedName>
</protein>
<keyword evidence="3" id="KW-1133">Transmembrane helix</keyword>
<evidence type="ECO:0000256" key="1">
    <source>
        <dbReference type="SAM" id="Coils"/>
    </source>
</evidence>
<dbReference type="PANTHER" id="PTHR47300:SF1">
    <property type="entry name" value="PROTEIN KASH5"/>
    <property type="match status" value="1"/>
</dbReference>
<dbReference type="GO" id="GO:0000781">
    <property type="term" value="C:chromosome, telomeric region"/>
    <property type="evidence" value="ECO:0007669"/>
    <property type="project" value="TreeGrafter"/>
</dbReference>
<keyword evidence="1" id="KW-0175">Coiled coil</keyword>
<feature type="transmembrane region" description="Helical" evidence="3">
    <location>
        <begin position="278"/>
        <end position="298"/>
    </location>
</feature>